<organism evidence="2 3">
    <name type="scientific">Pieris macdunnoughi</name>
    <dbReference type="NCBI Taxonomy" id="345717"/>
    <lineage>
        <taxon>Eukaryota</taxon>
        <taxon>Metazoa</taxon>
        <taxon>Ecdysozoa</taxon>
        <taxon>Arthropoda</taxon>
        <taxon>Hexapoda</taxon>
        <taxon>Insecta</taxon>
        <taxon>Pterygota</taxon>
        <taxon>Neoptera</taxon>
        <taxon>Endopterygota</taxon>
        <taxon>Lepidoptera</taxon>
        <taxon>Glossata</taxon>
        <taxon>Ditrysia</taxon>
        <taxon>Papilionoidea</taxon>
        <taxon>Pieridae</taxon>
        <taxon>Pierinae</taxon>
        <taxon>Pieris</taxon>
    </lineage>
</organism>
<evidence type="ECO:0000313" key="2">
    <source>
        <dbReference type="EMBL" id="CAF4773860.1"/>
    </source>
</evidence>
<dbReference type="AlphaFoldDB" id="A0A821MSS0"/>
<evidence type="ECO:0000256" key="1">
    <source>
        <dbReference type="SAM" id="MobiDB-lite"/>
    </source>
</evidence>
<protein>
    <submittedName>
        <fullName evidence="2">Uncharacterized protein</fullName>
    </submittedName>
</protein>
<reference evidence="2" key="1">
    <citation type="submission" date="2021-02" db="EMBL/GenBank/DDBJ databases">
        <authorList>
            <person name="Steward A R."/>
        </authorList>
    </citation>
    <scope>NUCLEOTIDE SEQUENCE</scope>
</reference>
<proteinExistence type="predicted"/>
<feature type="compositionally biased region" description="Basic residues" evidence="1">
    <location>
        <begin position="34"/>
        <end position="50"/>
    </location>
</feature>
<evidence type="ECO:0000313" key="3">
    <source>
        <dbReference type="Proteomes" id="UP000663880"/>
    </source>
</evidence>
<accession>A0A821MSS0</accession>
<feature type="region of interest" description="Disordered" evidence="1">
    <location>
        <begin position="34"/>
        <end position="68"/>
    </location>
</feature>
<sequence>MVYEVRVFAETLAKFRVWKMAQLVEELEIEAGRRRGTRVARAPRARTRTALRRDPPARRTSARPPTLPLSSLYSFPQPIKNLSAGNQTLRSTDLTSLHTLIFKLTP</sequence>
<dbReference type="EMBL" id="CAJOBZ010000003">
    <property type="protein sequence ID" value="CAF4773860.1"/>
    <property type="molecule type" value="Genomic_DNA"/>
</dbReference>
<dbReference type="Proteomes" id="UP000663880">
    <property type="component" value="Unassembled WGS sequence"/>
</dbReference>
<keyword evidence="3" id="KW-1185">Reference proteome</keyword>
<gene>
    <name evidence="2" type="ORF">PMACD_LOCUS1977</name>
</gene>
<name>A0A821MSS0_9NEOP</name>
<comment type="caution">
    <text evidence="2">The sequence shown here is derived from an EMBL/GenBank/DDBJ whole genome shotgun (WGS) entry which is preliminary data.</text>
</comment>